<evidence type="ECO:0000256" key="1">
    <source>
        <dbReference type="SAM" id="Coils"/>
    </source>
</evidence>
<feature type="compositionally biased region" description="Gly residues" evidence="2">
    <location>
        <begin position="237"/>
        <end position="257"/>
    </location>
</feature>
<reference evidence="3" key="1">
    <citation type="submission" date="2023-10" db="EMBL/GenBank/DDBJ databases">
        <title>Genome assemblies of two species of porcelain crab, Petrolisthes cinctipes and Petrolisthes manimaculis (Anomura: Porcellanidae).</title>
        <authorList>
            <person name="Angst P."/>
        </authorList>
    </citation>
    <scope>NUCLEOTIDE SEQUENCE</scope>
    <source>
        <strain evidence="3">PB745_01</strain>
        <tissue evidence="3">Gill</tissue>
    </source>
</reference>
<keyword evidence="4" id="KW-1185">Reference proteome</keyword>
<keyword evidence="1" id="KW-0175">Coiled coil</keyword>
<feature type="compositionally biased region" description="Gly residues" evidence="2">
    <location>
        <begin position="200"/>
        <end position="220"/>
    </location>
</feature>
<evidence type="ECO:0000256" key="2">
    <source>
        <dbReference type="SAM" id="MobiDB-lite"/>
    </source>
</evidence>
<evidence type="ECO:0000313" key="4">
    <source>
        <dbReference type="Proteomes" id="UP001286313"/>
    </source>
</evidence>
<protein>
    <submittedName>
        <fullName evidence="3">Uncharacterized protein</fullName>
    </submittedName>
</protein>
<sequence>MSVLSTVLSLIDRYLAGVRSQNASFMIAERQAQELRGILNRLNYDTAANLFKEMEKFKIAVIDIKNTDHFVRIVANSHAYYNILKAKGSKLSNAQDLDLMYKTVLPPPVISEDAIKTAVGNTTRIDEDRLDAIIQTLEANKGENERMMRQMKDELEQLLTLQQQPPPAEAISAIRGQQQQPSSLPPPPPGGGRQLSPSSDGGGGAGGGHPSDGGGGACGGHPSDGGGGACGGHPSDGGGCAGGGHPSDRGGGAGGGHSSDERGGAGGGQPSDDCIENVFQDTRDSNPLMIYVI</sequence>
<gene>
    <name evidence="3" type="ORF">Pcinc_008568</name>
</gene>
<evidence type="ECO:0000313" key="3">
    <source>
        <dbReference type="EMBL" id="KAK3887304.1"/>
    </source>
</evidence>
<dbReference type="AlphaFoldDB" id="A0AAE1KWA9"/>
<dbReference type="Proteomes" id="UP001286313">
    <property type="component" value="Unassembled WGS sequence"/>
</dbReference>
<proteinExistence type="predicted"/>
<accession>A0AAE1KWA9</accession>
<feature type="region of interest" description="Disordered" evidence="2">
    <location>
        <begin position="173"/>
        <end position="220"/>
    </location>
</feature>
<feature type="coiled-coil region" evidence="1">
    <location>
        <begin position="134"/>
        <end position="164"/>
    </location>
</feature>
<feature type="region of interest" description="Disordered" evidence="2">
    <location>
        <begin position="237"/>
        <end position="279"/>
    </location>
</feature>
<name>A0AAE1KWA9_PETCI</name>
<comment type="caution">
    <text evidence="3">The sequence shown here is derived from an EMBL/GenBank/DDBJ whole genome shotgun (WGS) entry which is preliminary data.</text>
</comment>
<organism evidence="3 4">
    <name type="scientific">Petrolisthes cinctipes</name>
    <name type="common">Flat porcelain crab</name>
    <dbReference type="NCBI Taxonomy" id="88211"/>
    <lineage>
        <taxon>Eukaryota</taxon>
        <taxon>Metazoa</taxon>
        <taxon>Ecdysozoa</taxon>
        <taxon>Arthropoda</taxon>
        <taxon>Crustacea</taxon>
        <taxon>Multicrustacea</taxon>
        <taxon>Malacostraca</taxon>
        <taxon>Eumalacostraca</taxon>
        <taxon>Eucarida</taxon>
        <taxon>Decapoda</taxon>
        <taxon>Pleocyemata</taxon>
        <taxon>Anomura</taxon>
        <taxon>Galatheoidea</taxon>
        <taxon>Porcellanidae</taxon>
        <taxon>Petrolisthes</taxon>
    </lineage>
</organism>
<dbReference type="EMBL" id="JAWQEG010000638">
    <property type="protein sequence ID" value="KAK3887304.1"/>
    <property type="molecule type" value="Genomic_DNA"/>
</dbReference>